<dbReference type="InterPro" id="IPR000884">
    <property type="entry name" value="TSP1_rpt"/>
</dbReference>
<dbReference type="InterPro" id="IPR036024">
    <property type="entry name" value="Somatomedin_B-like_dom_sf"/>
</dbReference>
<dbReference type="Pfam" id="PF01033">
    <property type="entry name" value="Somatomedin_B"/>
    <property type="match status" value="1"/>
</dbReference>
<gene>
    <name evidence="6" type="primary">RPESP</name>
    <name evidence="8" type="synonym">LOC112685119</name>
    <name evidence="6" type="ORF">g.43274</name>
</gene>
<keyword evidence="7" id="KW-1185">Reference proteome</keyword>
<evidence type="ECO:0000256" key="3">
    <source>
        <dbReference type="ARBA" id="ARBA00023180"/>
    </source>
</evidence>
<dbReference type="Pfam" id="PF19028">
    <property type="entry name" value="TSP1_spondin"/>
    <property type="match status" value="1"/>
</dbReference>
<dbReference type="InterPro" id="IPR056801">
    <property type="entry name" value="SBSPON_C"/>
</dbReference>
<dbReference type="Gene3D" id="4.10.410.20">
    <property type="match status" value="1"/>
</dbReference>
<dbReference type="PROSITE" id="PS50958">
    <property type="entry name" value="SMB_2"/>
    <property type="match status" value="1"/>
</dbReference>
<evidence type="ECO:0000256" key="4">
    <source>
        <dbReference type="SAM" id="SignalP"/>
    </source>
</evidence>
<dbReference type="PROSITE" id="PS50092">
    <property type="entry name" value="TSP1"/>
    <property type="match status" value="1"/>
</dbReference>
<dbReference type="Proteomes" id="UP000694846">
    <property type="component" value="Unplaced"/>
</dbReference>
<dbReference type="PANTHER" id="PTHR20920">
    <property type="entry name" value="RPE-SPONDIN"/>
    <property type="match status" value="1"/>
</dbReference>
<keyword evidence="3" id="KW-0325">Glycoprotein</keyword>
<dbReference type="RefSeq" id="XP_025412687.1">
    <property type="nucleotide sequence ID" value="XM_025556902.1"/>
</dbReference>
<dbReference type="SMART" id="SM00209">
    <property type="entry name" value="TSP1"/>
    <property type="match status" value="1"/>
</dbReference>
<sequence>MSRSSSNTTRRRAHAAAATAVFLALAVTAPSGVRAGSCLEAKLCCPGRDSACVVQKTPINAIIEDPTDKPCYCDHACLKLGDCCADFKSACGVIDCVMSEWEPWSECDTECGSGMMTRKRQVLKSPVNGGKHCPSMVQKRACMGTRCPNYPGSALKETAMLLPASLASNRLTNESQDIRHNLKYRLSKDPVDLDSKEYCVLFEVMKATKACRKVSEYSLLREGERVCVRCDTQAMRQSLGFRCPGHGTMDRATRWTVLSAPHCHGKWVRLESAGQKDGHSCPMCKKGAQFVFV</sequence>
<dbReference type="Pfam" id="PF25031">
    <property type="entry name" value="SBSPON_C"/>
    <property type="match status" value="1"/>
</dbReference>
<dbReference type="SUPFAM" id="SSF82895">
    <property type="entry name" value="TSP-1 type 1 repeat"/>
    <property type="match status" value="1"/>
</dbReference>
<accession>A0A2S2Q5N0</accession>
<evidence type="ECO:0000256" key="2">
    <source>
        <dbReference type="ARBA" id="ARBA00023157"/>
    </source>
</evidence>
<keyword evidence="2" id="KW-1015">Disulfide bond</keyword>
<evidence type="ECO:0000313" key="7">
    <source>
        <dbReference type="Proteomes" id="UP000694846"/>
    </source>
</evidence>
<reference evidence="8" key="2">
    <citation type="submission" date="2025-04" db="UniProtKB">
        <authorList>
            <consortium name="RefSeq"/>
        </authorList>
    </citation>
    <scope>IDENTIFICATION</scope>
    <source>
        <tissue evidence="8">Whole body</tissue>
    </source>
</reference>
<evidence type="ECO:0000259" key="5">
    <source>
        <dbReference type="PROSITE" id="PS50958"/>
    </source>
</evidence>
<dbReference type="InterPro" id="IPR036383">
    <property type="entry name" value="TSP1_rpt_sf"/>
</dbReference>
<feature type="domain" description="SMB" evidence="5">
    <location>
        <begin position="40"/>
        <end position="95"/>
    </location>
</feature>
<organism evidence="6">
    <name type="scientific">Sipha flava</name>
    <name type="common">yellow sugarcane aphid</name>
    <dbReference type="NCBI Taxonomy" id="143950"/>
    <lineage>
        <taxon>Eukaryota</taxon>
        <taxon>Metazoa</taxon>
        <taxon>Ecdysozoa</taxon>
        <taxon>Arthropoda</taxon>
        <taxon>Hexapoda</taxon>
        <taxon>Insecta</taxon>
        <taxon>Pterygota</taxon>
        <taxon>Neoptera</taxon>
        <taxon>Paraneoptera</taxon>
        <taxon>Hemiptera</taxon>
        <taxon>Sternorrhyncha</taxon>
        <taxon>Aphidomorpha</taxon>
        <taxon>Aphidoidea</taxon>
        <taxon>Aphididae</taxon>
        <taxon>Sipha</taxon>
    </lineage>
</organism>
<protein>
    <submittedName>
        <fullName evidence="6">RPE-spondin</fullName>
    </submittedName>
    <submittedName>
        <fullName evidence="8">Somatomedin-B and thrombospondin type-1 domain-containing protein</fullName>
    </submittedName>
</protein>
<keyword evidence="1 4" id="KW-0732">Signal</keyword>
<dbReference type="Gene3D" id="2.20.100.10">
    <property type="entry name" value="Thrombospondin type-1 (TSP1) repeat"/>
    <property type="match status" value="1"/>
</dbReference>
<evidence type="ECO:0000313" key="6">
    <source>
        <dbReference type="EMBL" id="MBY73036.1"/>
    </source>
</evidence>
<dbReference type="SUPFAM" id="SSF90188">
    <property type="entry name" value="Somatomedin B domain"/>
    <property type="match status" value="1"/>
</dbReference>
<dbReference type="PANTHER" id="PTHR20920:SF5">
    <property type="entry name" value="SMB DOMAIN-CONTAINING PROTEIN"/>
    <property type="match status" value="1"/>
</dbReference>
<dbReference type="FunFam" id="2.20.100.10:FF:000134">
    <property type="entry name" value="Uncharacterized protein"/>
    <property type="match status" value="1"/>
</dbReference>
<dbReference type="EMBL" id="GGMS01003833">
    <property type="protein sequence ID" value="MBY73036.1"/>
    <property type="molecule type" value="Transcribed_RNA"/>
</dbReference>
<evidence type="ECO:0000256" key="1">
    <source>
        <dbReference type="ARBA" id="ARBA00022729"/>
    </source>
</evidence>
<dbReference type="InterPro" id="IPR044004">
    <property type="entry name" value="TSP1_spondin_dom"/>
</dbReference>
<dbReference type="InterPro" id="IPR001212">
    <property type="entry name" value="Somatomedin_B_dom"/>
</dbReference>
<proteinExistence type="predicted"/>
<dbReference type="PROSITE" id="PS00524">
    <property type="entry name" value="SMB_1"/>
    <property type="match status" value="1"/>
</dbReference>
<feature type="signal peptide" evidence="4">
    <location>
        <begin position="1"/>
        <end position="35"/>
    </location>
</feature>
<dbReference type="AlphaFoldDB" id="A0A2S2Q5N0"/>
<reference evidence="6" key="1">
    <citation type="submission" date="2018-04" db="EMBL/GenBank/DDBJ databases">
        <title>Transcriptome assembly of Sipha flava.</title>
        <authorList>
            <person name="Scully E.D."/>
            <person name="Geib S.M."/>
            <person name="Palmer N.A."/>
            <person name="Koch K."/>
            <person name="Bradshaw J."/>
            <person name="Heng-Moss T."/>
            <person name="Sarath G."/>
        </authorList>
    </citation>
    <scope>NUCLEOTIDE SEQUENCE</scope>
</reference>
<dbReference type="OrthoDB" id="98591at2759"/>
<dbReference type="InterPro" id="IPR039942">
    <property type="entry name" value="SBSPO"/>
</dbReference>
<feature type="chain" id="PRO_5044579042" evidence="4">
    <location>
        <begin position="36"/>
        <end position="293"/>
    </location>
</feature>
<name>A0A2S2Q5N0_9HEMI</name>
<evidence type="ECO:0000313" key="8">
    <source>
        <dbReference type="RefSeq" id="XP_025412687.1"/>
    </source>
</evidence>